<evidence type="ECO:0000313" key="5">
    <source>
        <dbReference type="Proteomes" id="UP000324832"/>
    </source>
</evidence>
<reference evidence="4 5" key="1">
    <citation type="submission" date="2017-07" db="EMBL/GenBank/DDBJ databases">
        <authorList>
            <person name="Talla V."/>
            <person name="Backstrom N."/>
        </authorList>
    </citation>
    <scope>NUCLEOTIDE SEQUENCE [LARGE SCALE GENOMIC DNA]</scope>
</reference>
<feature type="region of interest" description="Disordered" evidence="1">
    <location>
        <begin position="62"/>
        <end position="81"/>
    </location>
</feature>
<dbReference type="SUPFAM" id="SSF49854">
    <property type="entry name" value="Spermadhesin, CUB domain"/>
    <property type="match status" value="1"/>
</dbReference>
<dbReference type="Gene3D" id="2.60.120.290">
    <property type="entry name" value="Spermadhesin, CUB domain"/>
    <property type="match status" value="1"/>
</dbReference>
<evidence type="ECO:0008006" key="6">
    <source>
        <dbReference type="Google" id="ProtNLM"/>
    </source>
</evidence>
<proteinExistence type="predicted"/>
<accession>A0A5E4Q5Y4</accession>
<name>A0A5E4Q5Y4_9NEOP</name>
<evidence type="ECO:0000256" key="3">
    <source>
        <dbReference type="SAM" id="SignalP"/>
    </source>
</evidence>
<keyword evidence="2" id="KW-0812">Transmembrane</keyword>
<protein>
    <recommendedName>
        <fullName evidence="6">Peptidase S72 domain-containing protein</fullName>
    </recommendedName>
</protein>
<gene>
    <name evidence="4" type="ORF">LSINAPIS_LOCUS5072</name>
</gene>
<feature type="signal peptide" evidence="3">
    <location>
        <begin position="1"/>
        <end position="28"/>
    </location>
</feature>
<dbReference type="Proteomes" id="UP000324832">
    <property type="component" value="Unassembled WGS sequence"/>
</dbReference>
<evidence type="ECO:0000313" key="4">
    <source>
        <dbReference type="EMBL" id="VVC92699.1"/>
    </source>
</evidence>
<dbReference type="AlphaFoldDB" id="A0A5E4Q5Y4"/>
<keyword evidence="2" id="KW-0472">Membrane</keyword>
<organism evidence="4 5">
    <name type="scientific">Leptidea sinapis</name>
    <dbReference type="NCBI Taxonomy" id="189913"/>
    <lineage>
        <taxon>Eukaryota</taxon>
        <taxon>Metazoa</taxon>
        <taxon>Ecdysozoa</taxon>
        <taxon>Arthropoda</taxon>
        <taxon>Hexapoda</taxon>
        <taxon>Insecta</taxon>
        <taxon>Pterygota</taxon>
        <taxon>Neoptera</taxon>
        <taxon>Endopterygota</taxon>
        <taxon>Lepidoptera</taxon>
        <taxon>Glossata</taxon>
        <taxon>Ditrysia</taxon>
        <taxon>Papilionoidea</taxon>
        <taxon>Pieridae</taxon>
        <taxon>Dismorphiinae</taxon>
        <taxon>Leptidea</taxon>
    </lineage>
</organism>
<feature type="chain" id="PRO_5022723650" description="Peptidase S72 domain-containing protein" evidence="3">
    <location>
        <begin position="29"/>
        <end position="758"/>
    </location>
</feature>
<dbReference type="InterPro" id="IPR035914">
    <property type="entry name" value="Sperma_CUB_dom_sf"/>
</dbReference>
<dbReference type="EMBL" id="FZQP02001371">
    <property type="protein sequence ID" value="VVC92699.1"/>
    <property type="molecule type" value="Genomic_DNA"/>
</dbReference>
<evidence type="ECO:0000256" key="1">
    <source>
        <dbReference type="SAM" id="MobiDB-lite"/>
    </source>
</evidence>
<feature type="transmembrane region" description="Helical" evidence="2">
    <location>
        <begin position="649"/>
        <end position="669"/>
    </location>
</feature>
<keyword evidence="2" id="KW-1133">Transmembrane helix</keyword>
<keyword evidence="3" id="KW-0732">Signal</keyword>
<sequence length="758" mass="86675">MRARSASIMFRLLVWCCFIGFTINYIAAFEGDDKHQDDFYQDFSLPELKNIPVYIDSKGTVRDFDPKDRGNKETESEEKFKETVKKDISDTLHYDDIKNYQFEDNRSEEEISEGFNKKDNENEDFQLLKGDDDLAPPDDEKSLEDFMKDYISSQFPSENEILEETRSILNEDVNNDFKDIAILESNSSLPSNIYGETTKILSETTNKFDDLNEPITDKMDPEQFEEFMADLEELDSVRSKLGDQVDKTLEETNDYTSDEFDYYKSNEQNDYKMIEDDYEDMKELFPNKDTENKELLKEEHKENGELVTVLYLNDALFANSNDVMSESATTDYVNENDTKISTPTTEATTEVKSVEPKGSLAMPDIDEMNDTDLDDFFAKYFEQRNADVTPTNTIQISLNVNETTIVTSPNYPNNYPTGEITDYIITGDGVGIEMNVTDFSVNGFIGDYLLVLPGRTDDKGSDGILFSYGLKTERKLRYTDVDRMFMRFEANQGMAFQRAPRTDVVDDIAEPEAAEFPRSNATLSINIGGIALSPFITIKEEFTRILADMATMYINAKGIDAGISDTHNVTELRGEALCFHNWPGSENCVEVTFWIPLVYDEEVEEPRLHSDDLKEMWNTYASQDPFAARLAALGVEEFTFPDERMVMTAWMAIAAGVLIFMALLALALWRMPSFSDTDSLNEKRNLDLYPTPHQTLPSLYSEPEVKWPDSKFDAQDGVGFSNKSYKHDHVYDVDSEDEFRTIDRTNIGAISPRDIYSV</sequence>
<keyword evidence="5" id="KW-1185">Reference proteome</keyword>
<evidence type="ECO:0000256" key="2">
    <source>
        <dbReference type="SAM" id="Phobius"/>
    </source>
</evidence>